<sequence>MMNGAGAIAAFDNRTMGSTDEGHLGGILQATTYLSGLSGGSWLVGSLYAEHNGSVHHLYVQWLSRNPLAVR</sequence>
<dbReference type="VEuPathDB" id="FungiDB:FOMG_17515"/>
<dbReference type="EC" id="3.1.1.5" evidence="2 9"/>
<dbReference type="HOGENOM" id="CLU_2740119_0_0_1"/>
<evidence type="ECO:0000256" key="8">
    <source>
        <dbReference type="PROSITE-ProRule" id="PRU00555"/>
    </source>
</evidence>
<dbReference type="GO" id="GO:0005783">
    <property type="term" value="C:endoplasmic reticulum"/>
    <property type="evidence" value="ECO:0007669"/>
    <property type="project" value="TreeGrafter"/>
</dbReference>
<evidence type="ECO:0000256" key="9">
    <source>
        <dbReference type="RuleBase" id="RU362103"/>
    </source>
</evidence>
<feature type="domain" description="PLA2c" evidence="10">
    <location>
        <begin position="1"/>
        <end position="71"/>
    </location>
</feature>
<evidence type="ECO:0000256" key="3">
    <source>
        <dbReference type="ARBA" id="ARBA00022729"/>
    </source>
</evidence>
<comment type="similarity">
    <text evidence="1 9">Belongs to the lysophospholipase family.</text>
</comment>
<evidence type="ECO:0000256" key="4">
    <source>
        <dbReference type="ARBA" id="ARBA00022801"/>
    </source>
</evidence>
<name>W9ZXQ6_FUSOX</name>
<keyword evidence="5 8" id="KW-0442">Lipid degradation</keyword>
<evidence type="ECO:0000259" key="10">
    <source>
        <dbReference type="PROSITE" id="PS51210"/>
    </source>
</evidence>
<dbReference type="SUPFAM" id="SSF52151">
    <property type="entry name" value="FabD/lysophospholipase-like"/>
    <property type="match status" value="1"/>
</dbReference>
<keyword evidence="7" id="KW-0325">Glycoprotein</keyword>
<keyword evidence="4 8" id="KW-0378">Hydrolase</keyword>
<evidence type="ECO:0000256" key="5">
    <source>
        <dbReference type="ARBA" id="ARBA00022963"/>
    </source>
</evidence>
<evidence type="ECO:0000313" key="11">
    <source>
        <dbReference type="EMBL" id="EXK25861.1"/>
    </source>
</evidence>
<comment type="catalytic activity">
    <reaction evidence="9">
        <text>a 1-acyl-sn-glycero-3-phosphocholine + H2O = sn-glycerol 3-phosphocholine + a fatty acid + H(+)</text>
        <dbReference type="Rhea" id="RHEA:15177"/>
        <dbReference type="ChEBI" id="CHEBI:15377"/>
        <dbReference type="ChEBI" id="CHEBI:15378"/>
        <dbReference type="ChEBI" id="CHEBI:16870"/>
        <dbReference type="ChEBI" id="CHEBI:28868"/>
        <dbReference type="ChEBI" id="CHEBI:58168"/>
        <dbReference type="EC" id="3.1.1.5"/>
    </reaction>
</comment>
<reference evidence="11" key="2">
    <citation type="submission" date="2012-05" db="EMBL/GenBank/DDBJ databases">
        <title>Annotation of the Genome Sequence of Fusarium oxysporum f. sp. melonis 26406.</title>
        <authorList>
            <consortium name="The Broad Institute Genomics Platform"/>
            <person name="Ma L.-J."/>
            <person name="Corby-Kistler H."/>
            <person name="Broz K."/>
            <person name="Gale L.R."/>
            <person name="Jonkers W."/>
            <person name="O'Donnell K."/>
            <person name="Ploetz R."/>
            <person name="Steinberg C."/>
            <person name="Schwartz D.C."/>
            <person name="VanEtten H."/>
            <person name="Zhou S."/>
            <person name="Young S.K."/>
            <person name="Zeng Q."/>
            <person name="Gargeya S."/>
            <person name="Fitzgerald M."/>
            <person name="Abouelleil A."/>
            <person name="Alvarado L."/>
            <person name="Chapman S.B."/>
            <person name="Gainer-Dewar J."/>
            <person name="Goldberg J."/>
            <person name="Griggs A."/>
            <person name="Gujja S."/>
            <person name="Hansen M."/>
            <person name="Howarth C."/>
            <person name="Imamovic A."/>
            <person name="Ireland A."/>
            <person name="Larimer J."/>
            <person name="McCowan C."/>
            <person name="Murphy C."/>
            <person name="Pearson M."/>
            <person name="Poon T.W."/>
            <person name="Priest M."/>
            <person name="Roberts A."/>
            <person name="Saif S."/>
            <person name="Shea T."/>
            <person name="Sykes S."/>
            <person name="Wortman J."/>
            <person name="Nusbaum C."/>
            <person name="Birren B."/>
        </authorList>
    </citation>
    <scope>NUCLEOTIDE SEQUENCE</scope>
    <source>
        <strain evidence="11">26406</strain>
    </source>
</reference>
<dbReference type="GO" id="GO:0005829">
    <property type="term" value="C:cytosol"/>
    <property type="evidence" value="ECO:0007669"/>
    <property type="project" value="TreeGrafter"/>
</dbReference>
<dbReference type="PROSITE" id="PS51210">
    <property type="entry name" value="PLA2C"/>
    <property type="match status" value="1"/>
</dbReference>
<evidence type="ECO:0000256" key="7">
    <source>
        <dbReference type="ARBA" id="ARBA00023180"/>
    </source>
</evidence>
<dbReference type="InterPro" id="IPR002642">
    <property type="entry name" value="LysoPLipase_cat_dom"/>
</dbReference>
<accession>W9ZXQ6</accession>
<evidence type="ECO:0000256" key="2">
    <source>
        <dbReference type="ARBA" id="ARBA00013274"/>
    </source>
</evidence>
<dbReference type="Gene3D" id="3.40.1090.10">
    <property type="entry name" value="Cytosolic phospholipase A2 catalytic domain"/>
    <property type="match status" value="1"/>
</dbReference>
<dbReference type="GO" id="GO:0004623">
    <property type="term" value="F:phospholipase A2 activity"/>
    <property type="evidence" value="ECO:0007669"/>
    <property type="project" value="TreeGrafter"/>
</dbReference>
<keyword evidence="3" id="KW-0732">Signal</keyword>
<dbReference type="PANTHER" id="PTHR10728">
    <property type="entry name" value="CYTOSOLIC PHOSPHOLIPASE A2"/>
    <property type="match status" value="1"/>
</dbReference>
<dbReference type="EMBL" id="JH659381">
    <property type="protein sequence ID" value="EXK25861.1"/>
    <property type="molecule type" value="Genomic_DNA"/>
</dbReference>
<dbReference type="Proteomes" id="UP000030703">
    <property type="component" value="Unassembled WGS sequence"/>
</dbReference>
<dbReference type="AlphaFoldDB" id="W9ZXQ6"/>
<keyword evidence="6 8" id="KW-0443">Lipid metabolism</keyword>
<organism evidence="11">
    <name type="scientific">Fusarium oxysporum f. sp. melonis 26406</name>
    <dbReference type="NCBI Taxonomy" id="1089452"/>
    <lineage>
        <taxon>Eukaryota</taxon>
        <taxon>Fungi</taxon>
        <taxon>Dikarya</taxon>
        <taxon>Ascomycota</taxon>
        <taxon>Pezizomycotina</taxon>
        <taxon>Sordariomycetes</taxon>
        <taxon>Hypocreomycetidae</taxon>
        <taxon>Hypocreales</taxon>
        <taxon>Nectriaceae</taxon>
        <taxon>Fusarium</taxon>
        <taxon>Fusarium oxysporum species complex</taxon>
    </lineage>
</organism>
<proteinExistence type="inferred from homology"/>
<protein>
    <recommendedName>
        <fullName evidence="2 9">Lysophospholipase</fullName>
        <ecNumber evidence="2 9">3.1.1.5</ecNumber>
    </recommendedName>
</protein>
<evidence type="ECO:0000256" key="6">
    <source>
        <dbReference type="ARBA" id="ARBA00023098"/>
    </source>
</evidence>
<dbReference type="InterPro" id="IPR016035">
    <property type="entry name" value="Acyl_Trfase/lysoPLipase"/>
</dbReference>
<dbReference type="PANTHER" id="PTHR10728:SF33">
    <property type="entry name" value="LYSOPHOSPHOLIPASE 1-RELATED"/>
    <property type="match status" value="1"/>
</dbReference>
<dbReference type="GO" id="GO:0046475">
    <property type="term" value="P:glycerophospholipid catabolic process"/>
    <property type="evidence" value="ECO:0007669"/>
    <property type="project" value="TreeGrafter"/>
</dbReference>
<evidence type="ECO:0000256" key="1">
    <source>
        <dbReference type="ARBA" id="ARBA00008780"/>
    </source>
</evidence>
<reference evidence="11" key="1">
    <citation type="submission" date="2012-04" db="EMBL/GenBank/DDBJ databases">
        <title>The Genome Sequence of Fusarium oxysporum melonis.</title>
        <authorList>
            <consortium name="The Broad Institute Genome Sequencing Platform"/>
            <person name="Ma L.-J."/>
            <person name="Gale L.R."/>
            <person name="Schwartz D.C."/>
            <person name="Zhou S."/>
            <person name="Corby-Kistler H."/>
            <person name="Young S.K."/>
            <person name="Zeng Q."/>
            <person name="Gargeya S."/>
            <person name="Fitzgerald M."/>
            <person name="Haas B."/>
            <person name="Abouelleil A."/>
            <person name="Alvarado L."/>
            <person name="Arachchi H.M."/>
            <person name="Berlin A."/>
            <person name="Brown A."/>
            <person name="Chapman S.B."/>
            <person name="Chen Z."/>
            <person name="Dunbar C."/>
            <person name="Freedman E."/>
            <person name="Gearin G."/>
            <person name="Goldberg J."/>
            <person name="Griggs A."/>
            <person name="Gujja S."/>
            <person name="Heiman D."/>
            <person name="Howarth C."/>
            <person name="Larson L."/>
            <person name="Lui A."/>
            <person name="MacDonald P.J.P."/>
            <person name="Montmayeur A."/>
            <person name="Murphy C."/>
            <person name="Neiman D."/>
            <person name="Pearson M."/>
            <person name="Priest M."/>
            <person name="Roberts A."/>
            <person name="Saif S."/>
            <person name="Shea T."/>
            <person name="Shenoy N."/>
            <person name="Sisk P."/>
            <person name="Stolte C."/>
            <person name="Sykes S."/>
            <person name="Wortman J."/>
            <person name="Nusbaum C."/>
            <person name="Birren B."/>
        </authorList>
    </citation>
    <scope>NUCLEOTIDE SEQUENCE</scope>
    <source>
        <strain evidence="11">26406</strain>
    </source>
</reference>
<gene>
    <name evidence="11" type="ORF">FOMG_17515</name>
</gene>
<dbReference type="Pfam" id="PF01735">
    <property type="entry name" value="PLA2_B"/>
    <property type="match status" value="1"/>
</dbReference>
<dbReference type="GO" id="GO:0004622">
    <property type="term" value="F:phosphatidylcholine lysophospholipase activity"/>
    <property type="evidence" value="ECO:0007669"/>
    <property type="project" value="UniProtKB-EC"/>
</dbReference>